<comment type="caution">
    <text evidence="2">The sequence shown here is derived from an EMBL/GenBank/DDBJ whole genome shotgun (WGS) entry which is preliminary data.</text>
</comment>
<dbReference type="Gene3D" id="4.10.1080.10">
    <property type="entry name" value="TSP type-3 repeat"/>
    <property type="match status" value="1"/>
</dbReference>
<dbReference type="InterPro" id="IPR028974">
    <property type="entry name" value="TSP_type-3_rpt"/>
</dbReference>
<dbReference type="RefSeq" id="WP_148403560.1">
    <property type="nucleotide sequence ID" value="NZ_VSKK01000001.1"/>
</dbReference>
<dbReference type="GO" id="GO:0005509">
    <property type="term" value="F:calcium ion binding"/>
    <property type="evidence" value="ECO:0007669"/>
    <property type="project" value="InterPro"/>
</dbReference>
<dbReference type="AlphaFoldDB" id="A0A5D0RE95"/>
<proteinExistence type="predicted"/>
<keyword evidence="3" id="KW-1185">Reference proteome</keyword>
<gene>
    <name evidence="2" type="ORF">ES674_08815</name>
</gene>
<evidence type="ECO:0000313" key="2">
    <source>
        <dbReference type="EMBL" id="TYB79832.1"/>
    </source>
</evidence>
<protein>
    <submittedName>
        <fullName evidence="2">Uncharacterized protein</fullName>
    </submittedName>
</protein>
<dbReference type="PROSITE" id="PS51257">
    <property type="entry name" value="PROKAR_LIPOPROTEIN"/>
    <property type="match status" value="1"/>
</dbReference>
<dbReference type="Proteomes" id="UP000323720">
    <property type="component" value="Unassembled WGS sequence"/>
</dbReference>
<dbReference type="OrthoDB" id="1159446at2"/>
<accession>A0A5D0RE95</accession>
<name>A0A5D0RE95_9FLAO</name>
<organism evidence="2 3">
    <name type="scientific">Bizionia myxarmorum</name>
    <dbReference type="NCBI Taxonomy" id="291186"/>
    <lineage>
        <taxon>Bacteria</taxon>
        <taxon>Pseudomonadati</taxon>
        <taxon>Bacteroidota</taxon>
        <taxon>Flavobacteriia</taxon>
        <taxon>Flavobacteriales</taxon>
        <taxon>Flavobacteriaceae</taxon>
        <taxon>Bizionia</taxon>
    </lineage>
</organism>
<evidence type="ECO:0000313" key="3">
    <source>
        <dbReference type="Proteomes" id="UP000323720"/>
    </source>
</evidence>
<feature type="compositionally biased region" description="Acidic residues" evidence="1">
    <location>
        <begin position="205"/>
        <end position="221"/>
    </location>
</feature>
<evidence type="ECO:0000256" key="1">
    <source>
        <dbReference type="SAM" id="MobiDB-lite"/>
    </source>
</evidence>
<dbReference type="EMBL" id="VSKK01000001">
    <property type="protein sequence ID" value="TYB79832.1"/>
    <property type="molecule type" value="Genomic_DNA"/>
</dbReference>
<reference evidence="2 3" key="1">
    <citation type="submission" date="2019-08" db="EMBL/GenBank/DDBJ databases">
        <title>Genomes of Antarctic Bizionia species.</title>
        <authorList>
            <person name="Bowman J.P."/>
        </authorList>
    </citation>
    <scope>NUCLEOTIDE SEQUENCE [LARGE SCALE GENOMIC DNA]</scope>
    <source>
        <strain evidence="2 3">ADA-4</strain>
    </source>
</reference>
<feature type="region of interest" description="Disordered" evidence="1">
    <location>
        <begin position="144"/>
        <end position="222"/>
    </location>
</feature>
<sequence length="311" mass="34421">MRKLILLLLTISVFTSCDDGDIINIEFDFDDTFSACGELVFYQIKDNPYESLSLKITDPRWTLEKLIAIDTITGQLINDQEIVIDIGLAGNQFNYRSYNADPRGLFCNDVPPSNIQILEDLSSVGGKAYINVTLVEDDLDGIPAEFEDENTDGDNNPATNPKDTDGDGIPDYLDVDDDGDNVLTSVELDDNADGDNDPRTNPRDTDEDGIPDYLDSDDDQDLVPTINEESRSADQNPANDYSSPGIADYLNKTITDSVPATAYRANQINQVFKITLRVEGVSFSTITQDLFIMGTLVDSRLIKTRSITPEF</sequence>